<dbReference type="Pfam" id="PF13419">
    <property type="entry name" value="HAD_2"/>
    <property type="match status" value="1"/>
</dbReference>
<dbReference type="GO" id="GO:0016787">
    <property type="term" value="F:hydrolase activity"/>
    <property type="evidence" value="ECO:0007669"/>
    <property type="project" value="UniProtKB-KW"/>
</dbReference>
<dbReference type="InterPro" id="IPR006439">
    <property type="entry name" value="HAD-SF_hydro_IA"/>
</dbReference>
<name>A0A6I2U0R5_9BACT</name>
<dbReference type="SUPFAM" id="SSF56784">
    <property type="entry name" value="HAD-like"/>
    <property type="match status" value="1"/>
</dbReference>
<dbReference type="PANTHER" id="PTHR43611:SF3">
    <property type="entry name" value="FLAVIN MONONUCLEOTIDE HYDROLASE 1, CHLOROPLATIC"/>
    <property type="match status" value="1"/>
</dbReference>
<dbReference type="InterPro" id="IPR023214">
    <property type="entry name" value="HAD_sf"/>
</dbReference>
<reference evidence="1 2" key="1">
    <citation type="submission" date="2019-08" db="EMBL/GenBank/DDBJ databases">
        <title>In-depth cultivation of the pig gut microbiome towards novel bacterial diversity and tailored functional studies.</title>
        <authorList>
            <person name="Wylensek D."/>
            <person name="Hitch T.C.A."/>
            <person name="Clavel T."/>
        </authorList>
    </citation>
    <scope>NUCLEOTIDE SEQUENCE [LARGE SCALE GENOMIC DNA]</scope>
    <source>
        <strain evidence="1 2">LKV-178-WT-2C</strain>
    </source>
</reference>
<dbReference type="EMBL" id="VUNF01000006">
    <property type="protein sequence ID" value="MST77084.1"/>
    <property type="molecule type" value="Genomic_DNA"/>
</dbReference>
<dbReference type="NCBIfam" id="TIGR01509">
    <property type="entry name" value="HAD-SF-IA-v3"/>
    <property type="match status" value="1"/>
</dbReference>
<sequence>MFDGIVVSGEEKMVKPNPEIYQLLLNRYHLQASESIFIDDRPANVEEANHVGIHGILFKGSMDLKLQLGACL</sequence>
<comment type="caution">
    <text evidence="1">The sequence shown here is derived from an EMBL/GenBank/DDBJ whole genome shotgun (WGS) entry which is preliminary data.</text>
</comment>
<dbReference type="InterPro" id="IPR036412">
    <property type="entry name" value="HAD-like_sf"/>
</dbReference>
<protein>
    <submittedName>
        <fullName evidence="1">HAD-IA family hydrolase</fullName>
    </submittedName>
</protein>
<keyword evidence="1" id="KW-0378">Hydrolase</keyword>
<dbReference type="PANTHER" id="PTHR43611">
    <property type="entry name" value="ALPHA-D-GLUCOSE 1-PHOSPHATE PHOSPHATASE"/>
    <property type="match status" value="1"/>
</dbReference>
<dbReference type="Proteomes" id="UP000450161">
    <property type="component" value="Unassembled WGS sequence"/>
</dbReference>
<evidence type="ECO:0000313" key="2">
    <source>
        <dbReference type="Proteomes" id="UP000450161"/>
    </source>
</evidence>
<dbReference type="AlphaFoldDB" id="A0A6I2U0R5"/>
<dbReference type="InterPro" id="IPR041492">
    <property type="entry name" value="HAD_2"/>
</dbReference>
<evidence type="ECO:0000313" key="1">
    <source>
        <dbReference type="EMBL" id="MST77084.1"/>
    </source>
</evidence>
<gene>
    <name evidence="1" type="ORF">FYJ72_05170</name>
</gene>
<organism evidence="1 2">
    <name type="scientific">Segatella copri</name>
    <dbReference type="NCBI Taxonomy" id="165179"/>
    <lineage>
        <taxon>Bacteria</taxon>
        <taxon>Pseudomonadati</taxon>
        <taxon>Bacteroidota</taxon>
        <taxon>Bacteroidia</taxon>
        <taxon>Bacteroidales</taxon>
        <taxon>Prevotellaceae</taxon>
        <taxon>Segatella</taxon>
    </lineage>
</organism>
<proteinExistence type="predicted"/>
<dbReference type="Gene3D" id="3.40.50.1000">
    <property type="entry name" value="HAD superfamily/HAD-like"/>
    <property type="match status" value="1"/>
</dbReference>
<accession>A0A6I2U0R5</accession>
<dbReference type="PRINTS" id="PR00413">
    <property type="entry name" value="HADHALOGNASE"/>
</dbReference>